<feature type="compositionally biased region" description="Polar residues" evidence="1">
    <location>
        <begin position="39"/>
        <end position="65"/>
    </location>
</feature>
<sequence length="171" mass="18616">MNCIPDSSATRTSVDLDQLGLSLHALDVAKSAEDEQLNHNRTSVPSTEILENTDSPILQDDQSGSIGAGLAVSLPRSPAEVPPQAGQLQNYLPESTTTLQSKPTQILRMEKASGLRKTQKQIPLEAGCDRKIWCKLGLERNWFEEPIGSFNAQNPVEKIGNNQTPVVTMPI</sequence>
<comment type="caution">
    <text evidence="2">The sequence shown here is derived from an EMBL/GenBank/DDBJ whole genome shotgun (WGS) entry which is preliminary data.</text>
</comment>
<evidence type="ECO:0000313" key="2">
    <source>
        <dbReference type="EMBL" id="KAA1109535.1"/>
    </source>
</evidence>
<evidence type="ECO:0000256" key="1">
    <source>
        <dbReference type="SAM" id="MobiDB-lite"/>
    </source>
</evidence>
<evidence type="ECO:0000313" key="3">
    <source>
        <dbReference type="Proteomes" id="UP000325313"/>
    </source>
</evidence>
<dbReference type="AlphaFoldDB" id="A0A5B0Q8V3"/>
<feature type="region of interest" description="Disordered" evidence="1">
    <location>
        <begin position="34"/>
        <end position="86"/>
    </location>
</feature>
<reference evidence="2 3" key="1">
    <citation type="submission" date="2019-05" db="EMBL/GenBank/DDBJ databases">
        <title>Emergence of the Ug99 lineage of the wheat stem rust pathogen through somatic hybridization.</title>
        <authorList>
            <person name="Li F."/>
            <person name="Upadhyaya N.M."/>
            <person name="Sperschneider J."/>
            <person name="Matny O."/>
            <person name="Nguyen-Phuc H."/>
            <person name="Mago R."/>
            <person name="Raley C."/>
            <person name="Miller M.E."/>
            <person name="Silverstein K.A.T."/>
            <person name="Henningsen E."/>
            <person name="Hirsch C.D."/>
            <person name="Visser B."/>
            <person name="Pretorius Z.A."/>
            <person name="Steffenson B.J."/>
            <person name="Schwessinger B."/>
            <person name="Dodds P.N."/>
            <person name="Figueroa M."/>
        </authorList>
    </citation>
    <scope>NUCLEOTIDE SEQUENCE [LARGE SCALE GENOMIC DNA]</scope>
    <source>
        <strain evidence="2 3">Ug99</strain>
    </source>
</reference>
<proteinExistence type="predicted"/>
<organism evidence="2 3">
    <name type="scientific">Puccinia graminis f. sp. tritici</name>
    <dbReference type="NCBI Taxonomy" id="56615"/>
    <lineage>
        <taxon>Eukaryota</taxon>
        <taxon>Fungi</taxon>
        <taxon>Dikarya</taxon>
        <taxon>Basidiomycota</taxon>
        <taxon>Pucciniomycotina</taxon>
        <taxon>Pucciniomycetes</taxon>
        <taxon>Pucciniales</taxon>
        <taxon>Pucciniaceae</taxon>
        <taxon>Puccinia</taxon>
    </lineage>
</organism>
<dbReference type="Proteomes" id="UP000325313">
    <property type="component" value="Unassembled WGS sequence"/>
</dbReference>
<name>A0A5B0Q8V3_PUCGR</name>
<accession>A0A5B0Q8V3</accession>
<dbReference type="EMBL" id="VDEP01000304">
    <property type="protein sequence ID" value="KAA1109535.1"/>
    <property type="molecule type" value="Genomic_DNA"/>
</dbReference>
<protein>
    <submittedName>
        <fullName evidence="2">Uncharacterized protein</fullName>
    </submittedName>
</protein>
<gene>
    <name evidence="2" type="ORF">PGTUg99_017845</name>
</gene>